<reference evidence="1" key="1">
    <citation type="submission" date="2022-04" db="EMBL/GenBank/DDBJ databases">
        <title>Genome of the entomopathogenic fungus Entomophthora muscae.</title>
        <authorList>
            <person name="Elya C."/>
            <person name="Lovett B.R."/>
            <person name="Lee E."/>
            <person name="Macias A.M."/>
            <person name="Hajek A.E."/>
            <person name="De Bivort B.L."/>
            <person name="Kasson M.T."/>
            <person name="De Fine Licht H.H."/>
            <person name="Stajich J.E."/>
        </authorList>
    </citation>
    <scope>NUCLEOTIDE SEQUENCE</scope>
    <source>
        <strain evidence="1">Berkeley</strain>
    </source>
</reference>
<organism evidence="1 2">
    <name type="scientific">Entomophthora muscae</name>
    <dbReference type="NCBI Taxonomy" id="34485"/>
    <lineage>
        <taxon>Eukaryota</taxon>
        <taxon>Fungi</taxon>
        <taxon>Fungi incertae sedis</taxon>
        <taxon>Zoopagomycota</taxon>
        <taxon>Entomophthoromycotina</taxon>
        <taxon>Entomophthoromycetes</taxon>
        <taxon>Entomophthorales</taxon>
        <taxon>Entomophthoraceae</taxon>
        <taxon>Entomophthora</taxon>
    </lineage>
</organism>
<dbReference type="Proteomes" id="UP001165960">
    <property type="component" value="Unassembled WGS sequence"/>
</dbReference>
<comment type="caution">
    <text evidence="1">The sequence shown here is derived from an EMBL/GenBank/DDBJ whole genome shotgun (WGS) entry which is preliminary data.</text>
</comment>
<protein>
    <submittedName>
        <fullName evidence="1">Uncharacterized protein</fullName>
    </submittedName>
</protein>
<keyword evidence="2" id="KW-1185">Reference proteome</keyword>
<proteinExistence type="predicted"/>
<name>A0ACC2SWA9_9FUNG</name>
<evidence type="ECO:0000313" key="1">
    <source>
        <dbReference type="EMBL" id="KAJ9066618.1"/>
    </source>
</evidence>
<dbReference type="EMBL" id="QTSX02004284">
    <property type="protein sequence ID" value="KAJ9066618.1"/>
    <property type="molecule type" value="Genomic_DNA"/>
</dbReference>
<evidence type="ECO:0000313" key="2">
    <source>
        <dbReference type="Proteomes" id="UP001165960"/>
    </source>
</evidence>
<gene>
    <name evidence="1" type="ORF">DSO57_1007960</name>
</gene>
<sequence length="606" mass="69267">MRLEIIQLLFTLVVRAQKSTECNSPLYCDGKFLKAVQMNQVLKDGKEIVDRATKRPAADVVNAFGALTDTSKETLKIFIEENFHEAGHEVDKVELMNFDDNPAFLDHVNDPIFKGFAKQIYKLWSTLIRRANTTKLYEGCVSSLLNTNHNFIVPGSRFREFYYWDSYFALEGLNQGCLFDVSRDMILNLLDFVEDYGFVPNGACIYFLNRSQPPLLTQMVKQYVKVSKDEAFIKEHIRTLGKEYYYWVNHHSVKVDCPDGKQDCFLTRYVVNNTRPEFYREDVETALPLASDMQKQLYADLAAGAESGWDFSTRWVPGSKGNKELLASQEATLRGIRTSDIVPVDLNAIMYANENAMYEFHATLSKDMSPNKDYNTEKMKMYKQAYETRSKLMASILWDKDSLSFYDYNIIAKKPNKEFFPSNIWPFWAEAVHSSIATKKNIIGAFNHVQNARKPYPGGVPTSETKGSLLQWDYPNTWAPLEYMIVESGLNAMKLLKHRCIPEFRKIKRLTTQVAQTYINTAFCAWYNSGGSVQGSLPKKEGLSEQQTGCMYEKYNVTVMGGAGGGGEYEIQTGFGWSNGVLIHLLAKFGQEFHAPEKPEEYCNRK</sequence>
<accession>A0ACC2SWA9</accession>